<gene>
    <name evidence="3" type="ORF">K435DRAFT_502923</name>
</gene>
<feature type="region of interest" description="Disordered" evidence="1">
    <location>
        <begin position="51"/>
        <end position="84"/>
    </location>
</feature>
<feature type="compositionally biased region" description="Basic and acidic residues" evidence="1">
    <location>
        <begin position="75"/>
        <end position="84"/>
    </location>
</feature>
<reference evidence="3 4" key="1">
    <citation type="journal article" date="2019" name="Nat. Ecol. Evol.">
        <title>Megaphylogeny resolves global patterns of mushroom evolution.</title>
        <authorList>
            <person name="Varga T."/>
            <person name="Krizsan K."/>
            <person name="Foldi C."/>
            <person name="Dima B."/>
            <person name="Sanchez-Garcia M."/>
            <person name="Sanchez-Ramirez S."/>
            <person name="Szollosi G.J."/>
            <person name="Szarkandi J.G."/>
            <person name="Papp V."/>
            <person name="Albert L."/>
            <person name="Andreopoulos W."/>
            <person name="Angelini C."/>
            <person name="Antonin V."/>
            <person name="Barry K.W."/>
            <person name="Bougher N.L."/>
            <person name="Buchanan P."/>
            <person name="Buyck B."/>
            <person name="Bense V."/>
            <person name="Catcheside P."/>
            <person name="Chovatia M."/>
            <person name="Cooper J."/>
            <person name="Damon W."/>
            <person name="Desjardin D."/>
            <person name="Finy P."/>
            <person name="Geml J."/>
            <person name="Haridas S."/>
            <person name="Hughes K."/>
            <person name="Justo A."/>
            <person name="Karasinski D."/>
            <person name="Kautmanova I."/>
            <person name="Kiss B."/>
            <person name="Kocsube S."/>
            <person name="Kotiranta H."/>
            <person name="LaButti K.M."/>
            <person name="Lechner B.E."/>
            <person name="Liimatainen K."/>
            <person name="Lipzen A."/>
            <person name="Lukacs Z."/>
            <person name="Mihaltcheva S."/>
            <person name="Morgado L.N."/>
            <person name="Niskanen T."/>
            <person name="Noordeloos M.E."/>
            <person name="Ohm R.A."/>
            <person name="Ortiz-Santana B."/>
            <person name="Ovrebo C."/>
            <person name="Racz N."/>
            <person name="Riley R."/>
            <person name="Savchenko A."/>
            <person name="Shiryaev A."/>
            <person name="Soop K."/>
            <person name="Spirin V."/>
            <person name="Szebenyi C."/>
            <person name="Tomsovsky M."/>
            <person name="Tulloss R.E."/>
            <person name="Uehling J."/>
            <person name="Grigoriev I.V."/>
            <person name="Vagvolgyi C."/>
            <person name="Papp T."/>
            <person name="Martin F.M."/>
            <person name="Miettinen O."/>
            <person name="Hibbett D.S."/>
            <person name="Nagy L.G."/>
        </authorList>
    </citation>
    <scope>NUCLEOTIDE SEQUENCE [LARGE SCALE GENOMIC DNA]</scope>
    <source>
        <strain evidence="3 4">CBS 962.96</strain>
    </source>
</reference>
<evidence type="ECO:0000313" key="4">
    <source>
        <dbReference type="Proteomes" id="UP000297245"/>
    </source>
</evidence>
<dbReference type="EMBL" id="ML179122">
    <property type="protein sequence ID" value="THU99283.1"/>
    <property type="molecule type" value="Genomic_DNA"/>
</dbReference>
<name>A0A4S8MBF4_DENBC</name>
<dbReference type="Proteomes" id="UP000297245">
    <property type="component" value="Unassembled WGS sequence"/>
</dbReference>
<feature type="transmembrane region" description="Helical" evidence="2">
    <location>
        <begin position="12"/>
        <end position="29"/>
    </location>
</feature>
<evidence type="ECO:0000256" key="2">
    <source>
        <dbReference type="SAM" id="Phobius"/>
    </source>
</evidence>
<feature type="compositionally biased region" description="Basic and acidic residues" evidence="1">
    <location>
        <begin position="52"/>
        <end position="61"/>
    </location>
</feature>
<keyword evidence="2" id="KW-0472">Membrane</keyword>
<organism evidence="3 4">
    <name type="scientific">Dendrothele bispora (strain CBS 962.96)</name>
    <dbReference type="NCBI Taxonomy" id="1314807"/>
    <lineage>
        <taxon>Eukaryota</taxon>
        <taxon>Fungi</taxon>
        <taxon>Dikarya</taxon>
        <taxon>Basidiomycota</taxon>
        <taxon>Agaricomycotina</taxon>
        <taxon>Agaricomycetes</taxon>
        <taxon>Agaricomycetidae</taxon>
        <taxon>Agaricales</taxon>
        <taxon>Agaricales incertae sedis</taxon>
        <taxon>Dendrothele</taxon>
    </lineage>
</organism>
<keyword evidence="2" id="KW-0812">Transmembrane</keyword>
<keyword evidence="2" id="KW-1133">Transmembrane helix</keyword>
<evidence type="ECO:0000256" key="1">
    <source>
        <dbReference type="SAM" id="MobiDB-lite"/>
    </source>
</evidence>
<accession>A0A4S8MBF4</accession>
<proteinExistence type="predicted"/>
<feature type="compositionally biased region" description="Polar residues" evidence="1">
    <location>
        <begin position="62"/>
        <end position="74"/>
    </location>
</feature>
<keyword evidence="4" id="KW-1185">Reference proteome</keyword>
<protein>
    <submittedName>
        <fullName evidence="3">Uncharacterized protein</fullName>
    </submittedName>
</protein>
<evidence type="ECO:0000313" key="3">
    <source>
        <dbReference type="EMBL" id="THU99283.1"/>
    </source>
</evidence>
<sequence>MMFLDKHDHWAHHIIWYSMRMRICVLFIIQRTKKRVMNGWICKITRTRRRNKTENMKEIQRRTGNGNNLLSYTSRRADRHTSFN</sequence>
<dbReference type="AlphaFoldDB" id="A0A4S8MBF4"/>